<name>A0A0R1TPF6_9LACO</name>
<dbReference type="RefSeq" id="WP_025020924.1">
    <property type="nucleotide sequence ID" value="NZ_AZFH01000015.1"/>
</dbReference>
<dbReference type="PATRIC" id="fig|1423740.3.peg.762"/>
<evidence type="ECO:0000313" key="3">
    <source>
        <dbReference type="Proteomes" id="UP000051048"/>
    </source>
</evidence>
<keyword evidence="1" id="KW-1133">Transmembrane helix</keyword>
<keyword evidence="1" id="KW-0812">Transmembrane</keyword>
<dbReference type="EMBL" id="AZFH01000015">
    <property type="protein sequence ID" value="KRL83152.1"/>
    <property type="molecule type" value="Genomic_DNA"/>
</dbReference>
<dbReference type="Pfam" id="PF03596">
    <property type="entry name" value="Cad"/>
    <property type="match status" value="1"/>
</dbReference>
<evidence type="ECO:0000256" key="1">
    <source>
        <dbReference type="SAM" id="Phobius"/>
    </source>
</evidence>
<keyword evidence="1" id="KW-0472">Membrane</keyword>
<protein>
    <recommendedName>
        <fullName evidence="4">Cadmium binding protein</fullName>
    </recommendedName>
</protein>
<dbReference type="OrthoDB" id="7995400at2"/>
<evidence type="ECO:0000313" key="2">
    <source>
        <dbReference type="EMBL" id="KRL83152.1"/>
    </source>
</evidence>
<organism evidence="2 3">
    <name type="scientific">Ligilactobacillus equi DSM 15833 = JCM 10991</name>
    <dbReference type="NCBI Taxonomy" id="1423740"/>
    <lineage>
        <taxon>Bacteria</taxon>
        <taxon>Bacillati</taxon>
        <taxon>Bacillota</taxon>
        <taxon>Bacilli</taxon>
        <taxon>Lactobacillales</taxon>
        <taxon>Lactobacillaceae</taxon>
        <taxon>Ligilactobacillus</taxon>
    </lineage>
</organism>
<feature type="transmembrane region" description="Helical" evidence="1">
    <location>
        <begin position="107"/>
        <end position="125"/>
    </location>
</feature>
<feature type="transmembrane region" description="Helical" evidence="1">
    <location>
        <begin position="68"/>
        <end position="86"/>
    </location>
</feature>
<feature type="transmembrane region" description="Helical" evidence="1">
    <location>
        <begin position="39"/>
        <end position="62"/>
    </location>
</feature>
<comment type="caution">
    <text evidence="2">The sequence shown here is derived from an EMBL/GenBank/DDBJ whole genome shotgun (WGS) entry which is preliminary data.</text>
</comment>
<accession>A0A0R1TPF6</accession>
<evidence type="ECO:0008006" key="4">
    <source>
        <dbReference type="Google" id="ProtNLM"/>
    </source>
</evidence>
<dbReference type="Proteomes" id="UP000051048">
    <property type="component" value="Unassembled WGS sequence"/>
</dbReference>
<dbReference type="AlphaFoldDB" id="A0A0R1TPF6"/>
<gene>
    <name evidence="2" type="ORF">FC36_GL000715</name>
</gene>
<feature type="transmembrane region" description="Helical" evidence="1">
    <location>
        <begin position="137"/>
        <end position="159"/>
    </location>
</feature>
<sequence length="202" mass="22648">MFHTIFSAATAYLSTNIDYLVLLMAFFSQSQSRYKFRDVFLGDVMGSFVLVMGSLTLGVILHIIPEEWILGFLGIIPFYFGCKLILQGMSDDDQVQADFSGFKLSRYVALITITSCSADNIGIYTPLFASMQVASEVYLTLLTFAVMLVLVFLTAIILFHIPMITTIIEKYGRWVSAIIYLGLGSYIMYESGTINHLLLLLH</sequence>
<proteinExistence type="predicted"/>
<feature type="transmembrane region" description="Helical" evidence="1">
    <location>
        <begin position="6"/>
        <end position="27"/>
    </location>
</feature>
<feature type="transmembrane region" description="Helical" evidence="1">
    <location>
        <begin position="171"/>
        <end position="189"/>
    </location>
</feature>
<reference evidence="2 3" key="1">
    <citation type="journal article" date="2015" name="Genome Announc.">
        <title>Expanding the biotechnology potential of lactobacilli through comparative genomics of 213 strains and associated genera.</title>
        <authorList>
            <person name="Sun Z."/>
            <person name="Harris H.M."/>
            <person name="McCann A."/>
            <person name="Guo C."/>
            <person name="Argimon S."/>
            <person name="Zhang W."/>
            <person name="Yang X."/>
            <person name="Jeffery I.B."/>
            <person name="Cooney J.C."/>
            <person name="Kagawa T.F."/>
            <person name="Liu W."/>
            <person name="Song Y."/>
            <person name="Salvetti E."/>
            <person name="Wrobel A."/>
            <person name="Rasinkangas P."/>
            <person name="Parkhill J."/>
            <person name="Rea M.C."/>
            <person name="O'Sullivan O."/>
            <person name="Ritari J."/>
            <person name="Douillard F.P."/>
            <person name="Paul Ross R."/>
            <person name="Yang R."/>
            <person name="Briner A.E."/>
            <person name="Felis G.E."/>
            <person name="de Vos W.M."/>
            <person name="Barrangou R."/>
            <person name="Klaenhammer T.R."/>
            <person name="Caufield P.W."/>
            <person name="Cui Y."/>
            <person name="Zhang H."/>
            <person name="O'Toole P.W."/>
        </authorList>
    </citation>
    <scope>NUCLEOTIDE SEQUENCE [LARGE SCALE GENOMIC DNA]</scope>
    <source>
        <strain evidence="2 3">DSM 15833</strain>
    </source>
</reference>
<dbReference type="InterPro" id="IPR004676">
    <property type="entry name" value="Cd-R_transporter"/>
</dbReference>